<reference evidence="1 2" key="1">
    <citation type="submission" date="2018-01" db="EMBL/GenBank/DDBJ databases">
        <title>Helicobacter pylori genome-wide association study shows promise for predicting gastric cancer risk.</title>
        <authorList>
            <person name="Berthenet E."/>
            <person name="Yahara K."/>
            <person name="Thorell K."/>
            <person name="Pascoe B."/>
            <person name="Meric G."/>
            <person name="Mikhail J.M."/>
            <person name="Engstrand L."/>
            <person name="Enroth H."/>
            <person name="Burette A."/>
            <person name="Megraud F."/>
            <person name="Atherton J."/>
            <person name="Smith S."/>
            <person name="Wilkinson T.S."/>
            <person name="Hitchings M.D."/>
            <person name="Falush D."/>
            <person name="Sheppard S.K."/>
        </authorList>
    </citation>
    <scope>NUCLEOTIDE SEQUENCE [LARGE SCALE GENOMIC DNA]</scope>
    <source>
        <strain evidence="1 2">GIL237</strain>
    </source>
</reference>
<dbReference type="PANTHER" id="PTHR30562:SF1">
    <property type="entry name" value="UVRABC SYSTEM PROTEIN C"/>
    <property type="match status" value="1"/>
</dbReference>
<dbReference type="EMBL" id="QBQT01000007">
    <property type="protein sequence ID" value="PUD83126.1"/>
    <property type="molecule type" value="Genomic_DNA"/>
</dbReference>
<accession>A0A2T6VZ12</accession>
<dbReference type="InterPro" id="IPR050066">
    <property type="entry name" value="UvrABC_protein_C"/>
</dbReference>
<gene>
    <name evidence="1" type="ORF">C2R72_00100</name>
</gene>
<organism evidence="1 2">
    <name type="scientific">Helicobacter pylori</name>
    <name type="common">Campylobacter pylori</name>
    <dbReference type="NCBI Taxonomy" id="210"/>
    <lineage>
        <taxon>Bacteria</taxon>
        <taxon>Pseudomonadati</taxon>
        <taxon>Campylobacterota</taxon>
        <taxon>Epsilonproteobacteria</taxon>
        <taxon>Campylobacterales</taxon>
        <taxon>Helicobacteraceae</taxon>
        <taxon>Helicobacter</taxon>
    </lineage>
</organism>
<evidence type="ECO:0000313" key="2">
    <source>
        <dbReference type="Proteomes" id="UP000244700"/>
    </source>
</evidence>
<dbReference type="PANTHER" id="PTHR30562">
    <property type="entry name" value="UVRC/OXIDOREDUCTASE"/>
    <property type="match status" value="1"/>
</dbReference>
<evidence type="ECO:0000313" key="1">
    <source>
        <dbReference type="EMBL" id="PUD83126.1"/>
    </source>
</evidence>
<dbReference type="AlphaFoldDB" id="A0A2T6VZ12"/>
<dbReference type="Gene3D" id="1.10.150.20">
    <property type="entry name" value="5' to 3' exonuclease, C-terminal subdomain"/>
    <property type="match status" value="1"/>
</dbReference>
<name>A0A2T6VZ12_HELPX</name>
<comment type="caution">
    <text evidence="1">The sequence shown here is derived from an EMBL/GenBank/DDBJ whole genome shotgun (WGS) entry which is preliminary data.</text>
</comment>
<dbReference type="SUPFAM" id="SSF47781">
    <property type="entry name" value="RuvA domain 2-like"/>
    <property type="match status" value="1"/>
</dbReference>
<feature type="non-terminal residue" evidence="1">
    <location>
        <position position="1"/>
    </location>
</feature>
<protein>
    <submittedName>
        <fullName evidence="1">Excinuclease ABC subunit C</fullName>
    </submittedName>
</protein>
<dbReference type="GO" id="GO:0006974">
    <property type="term" value="P:DNA damage response"/>
    <property type="evidence" value="ECO:0007669"/>
    <property type="project" value="TreeGrafter"/>
</dbReference>
<dbReference type="Proteomes" id="UP000244700">
    <property type="component" value="Unassembled WGS sequence"/>
</dbReference>
<dbReference type="InterPro" id="IPR010994">
    <property type="entry name" value="RuvA_2-like"/>
</dbReference>
<sequence length="79" mass="9257">LLPSDKRLQWVQKLRDESHRYAINFHRSTKLKNMKQIALLKEKGIGEASVKKLLDYFGSFEAIEKASDQEKNAVLRKRN</sequence>
<dbReference type="GO" id="GO:0009380">
    <property type="term" value="C:excinuclease repair complex"/>
    <property type="evidence" value="ECO:0007669"/>
    <property type="project" value="TreeGrafter"/>
</dbReference>
<proteinExistence type="predicted"/>